<evidence type="ECO:0000313" key="3">
    <source>
        <dbReference type="Proteomes" id="UP001596036"/>
    </source>
</evidence>
<keyword evidence="3" id="KW-1185">Reference proteome</keyword>
<gene>
    <name evidence="2" type="ORF">ACFPN1_01530</name>
</gene>
<keyword evidence="1" id="KW-0472">Membrane</keyword>
<name>A0ABW0SJ69_9GAMM</name>
<dbReference type="Proteomes" id="UP001596036">
    <property type="component" value="Unassembled WGS sequence"/>
</dbReference>
<dbReference type="RefSeq" id="WP_386752391.1">
    <property type="nucleotide sequence ID" value="NZ_JBHSNM010000001.1"/>
</dbReference>
<feature type="transmembrane region" description="Helical" evidence="1">
    <location>
        <begin position="104"/>
        <end position="126"/>
    </location>
</feature>
<comment type="caution">
    <text evidence="2">The sequence shown here is derived from an EMBL/GenBank/DDBJ whole genome shotgun (WGS) entry which is preliminary data.</text>
</comment>
<reference evidence="3" key="1">
    <citation type="journal article" date="2019" name="Int. J. Syst. Evol. Microbiol.">
        <title>The Global Catalogue of Microorganisms (GCM) 10K type strain sequencing project: providing services to taxonomists for standard genome sequencing and annotation.</title>
        <authorList>
            <consortium name="The Broad Institute Genomics Platform"/>
            <consortium name="The Broad Institute Genome Sequencing Center for Infectious Disease"/>
            <person name="Wu L."/>
            <person name="Ma J."/>
        </authorList>
    </citation>
    <scope>NUCLEOTIDE SEQUENCE [LARGE SCALE GENOMIC DNA]</scope>
    <source>
        <strain evidence="3">KACC 11407</strain>
    </source>
</reference>
<evidence type="ECO:0008006" key="4">
    <source>
        <dbReference type="Google" id="ProtNLM"/>
    </source>
</evidence>
<feature type="transmembrane region" description="Helical" evidence="1">
    <location>
        <begin position="138"/>
        <end position="161"/>
    </location>
</feature>
<feature type="transmembrane region" description="Helical" evidence="1">
    <location>
        <begin position="54"/>
        <end position="83"/>
    </location>
</feature>
<evidence type="ECO:0000256" key="1">
    <source>
        <dbReference type="SAM" id="Phobius"/>
    </source>
</evidence>
<protein>
    <recommendedName>
        <fullName evidence="4">Diguanylate cyclase</fullName>
    </recommendedName>
</protein>
<organism evidence="2 3">
    <name type="scientific">Lysobacter yangpyeongensis</name>
    <dbReference type="NCBI Taxonomy" id="346182"/>
    <lineage>
        <taxon>Bacteria</taxon>
        <taxon>Pseudomonadati</taxon>
        <taxon>Pseudomonadota</taxon>
        <taxon>Gammaproteobacteria</taxon>
        <taxon>Lysobacterales</taxon>
        <taxon>Lysobacteraceae</taxon>
        <taxon>Lysobacter</taxon>
    </lineage>
</organism>
<dbReference type="EMBL" id="JBHSNM010000001">
    <property type="protein sequence ID" value="MFC5568744.1"/>
    <property type="molecule type" value="Genomic_DNA"/>
</dbReference>
<keyword evidence="1" id="KW-0812">Transmembrane</keyword>
<evidence type="ECO:0000313" key="2">
    <source>
        <dbReference type="EMBL" id="MFC5568744.1"/>
    </source>
</evidence>
<accession>A0ABW0SJ69</accession>
<proteinExistence type="predicted"/>
<keyword evidence="1" id="KW-1133">Transmembrane helix</keyword>
<sequence>MSTELWLACIGYLVWLLAGTADFLCHWRTDLPHTSGVAESTTHLVELALLGAAVVAWLVFDITALTVMLMFALVIAHAVVGYIDTRIAFARRRVILPVEQHVHSVLDMAPIVALVWVVVSSWPAAIDGDWELRLRAPALPFAAWAVALLPPVVLCIVPAVGEFSVAWRTRRFVASDRVR</sequence>